<dbReference type="Proteomes" id="UP000030526">
    <property type="component" value="Unassembled WGS sequence"/>
</dbReference>
<proteinExistence type="predicted"/>
<dbReference type="EMBL" id="JPXS01000060">
    <property type="protein sequence ID" value="KGQ29858.1"/>
    <property type="molecule type" value="Genomic_DNA"/>
</dbReference>
<gene>
    <name evidence="1" type="ORF">JP32_10155</name>
</gene>
<dbReference type="AlphaFoldDB" id="A0A0A2XCI3"/>
<comment type="caution">
    <text evidence="1">The sequence shown here is derived from an EMBL/GenBank/DDBJ whole genome shotgun (WGS) entry which is preliminary data.</text>
</comment>
<reference evidence="1 2" key="1">
    <citation type="submission" date="2014-08" db="EMBL/GenBank/DDBJ databases">
        <title>Chaperone-usher fimbriae in a diverse selection of Gallibacterium genomes.</title>
        <authorList>
            <person name="Kudirkiene E."/>
            <person name="Bager R.J."/>
            <person name="Johnson T.J."/>
            <person name="Bojesen A.M."/>
        </authorList>
    </citation>
    <scope>NUCLEOTIDE SEQUENCE [LARGE SCALE GENOMIC DNA]</scope>
    <source>
        <strain evidence="1 2">20558/3kl.</strain>
    </source>
</reference>
<evidence type="ECO:0000313" key="1">
    <source>
        <dbReference type="EMBL" id="KGQ29858.1"/>
    </source>
</evidence>
<evidence type="ECO:0000313" key="2">
    <source>
        <dbReference type="Proteomes" id="UP000030526"/>
    </source>
</evidence>
<protein>
    <submittedName>
        <fullName evidence="1">Uncharacterized protein</fullName>
    </submittedName>
</protein>
<dbReference type="RefSeq" id="WP_039084699.1">
    <property type="nucleotide sequence ID" value="NZ_JPXS01000060.1"/>
</dbReference>
<sequence length="101" mass="12426">MMDIFEQLNQQAKQLNRQRLEMLFHQLTLALHQYRTDEQWNGYFATLLEQHDYQDIVNAIERLPIEAQTRERLRHLLKVNQFYSVQENENADHRTFNQFDF</sequence>
<organism evidence="1 2">
    <name type="scientific">Gallibacterium anatis</name>
    <dbReference type="NCBI Taxonomy" id="750"/>
    <lineage>
        <taxon>Bacteria</taxon>
        <taxon>Pseudomonadati</taxon>
        <taxon>Pseudomonadota</taxon>
        <taxon>Gammaproteobacteria</taxon>
        <taxon>Pasteurellales</taxon>
        <taxon>Pasteurellaceae</taxon>
        <taxon>Gallibacterium</taxon>
    </lineage>
</organism>
<name>A0A0A2XCI3_9PAST</name>
<accession>A0A0A2XCI3</accession>